<dbReference type="EMBL" id="CAJNOQ010009352">
    <property type="protein sequence ID" value="CAF1222491.1"/>
    <property type="molecule type" value="Genomic_DNA"/>
</dbReference>
<accession>A0A814XYF7</accession>
<protein>
    <submittedName>
        <fullName evidence="1">Uncharacterized protein</fullName>
    </submittedName>
</protein>
<organism evidence="1 3">
    <name type="scientific">Didymodactylos carnosus</name>
    <dbReference type="NCBI Taxonomy" id="1234261"/>
    <lineage>
        <taxon>Eukaryota</taxon>
        <taxon>Metazoa</taxon>
        <taxon>Spiralia</taxon>
        <taxon>Gnathifera</taxon>
        <taxon>Rotifera</taxon>
        <taxon>Eurotatoria</taxon>
        <taxon>Bdelloidea</taxon>
        <taxon>Philodinida</taxon>
        <taxon>Philodinidae</taxon>
        <taxon>Didymodactylos</taxon>
    </lineage>
</organism>
<dbReference type="Proteomes" id="UP000663829">
    <property type="component" value="Unassembled WGS sequence"/>
</dbReference>
<evidence type="ECO:0000313" key="1">
    <source>
        <dbReference type="EMBL" id="CAF1222491.1"/>
    </source>
</evidence>
<evidence type="ECO:0000313" key="3">
    <source>
        <dbReference type="Proteomes" id="UP000663829"/>
    </source>
</evidence>
<dbReference type="Gene3D" id="3.90.70.80">
    <property type="match status" value="1"/>
</dbReference>
<keyword evidence="3" id="KW-1185">Reference proteome</keyword>
<gene>
    <name evidence="1" type="ORF">GPM918_LOCUS24758</name>
    <name evidence="2" type="ORF">SRO942_LOCUS24761</name>
</gene>
<evidence type="ECO:0000313" key="2">
    <source>
        <dbReference type="EMBL" id="CAF3985741.1"/>
    </source>
</evidence>
<dbReference type="OrthoDB" id="5989585at2759"/>
<proteinExistence type="predicted"/>
<dbReference type="Proteomes" id="UP000681722">
    <property type="component" value="Unassembled WGS sequence"/>
</dbReference>
<name>A0A814XYF7_9BILA</name>
<sequence>MMRNFSLYIATEATHLITFRNEYVGVLLYNYAQSIWGSLSSVSQDFESFKATCIDLEPVEKKLPISHTATTVYDPAIHRLDERAQYLLDYYTDIVRREYSPVYVEVDENCMFNAIKIFYPNLSVDEIRVRTIIELACNEEHYTTMLYSMKLDLVDDETVQEHVLRIMNNHEYTSAHTLAAVSSIFGRRIESIYPNINDNDGYFELLNRINEPRQTDSILSDEPLRVLWSDPKPDEERIWRPNHFVPVLRTRNSFSSISMESITDRDHENMGLPSFPLHENDVDVCTNDHHQEISAINDENQSPSIVGRNVFMDESEIIRYAPVSVFILKY</sequence>
<dbReference type="EMBL" id="CAJOBC010009355">
    <property type="protein sequence ID" value="CAF3985741.1"/>
    <property type="molecule type" value="Genomic_DNA"/>
</dbReference>
<dbReference type="AlphaFoldDB" id="A0A814XYF7"/>
<comment type="caution">
    <text evidence="1">The sequence shown here is derived from an EMBL/GenBank/DDBJ whole genome shotgun (WGS) entry which is preliminary data.</text>
</comment>
<reference evidence="1" key="1">
    <citation type="submission" date="2021-02" db="EMBL/GenBank/DDBJ databases">
        <authorList>
            <person name="Nowell W R."/>
        </authorList>
    </citation>
    <scope>NUCLEOTIDE SEQUENCE</scope>
</reference>